<dbReference type="Proteomes" id="UP001159363">
    <property type="component" value="Chromosome 8"/>
</dbReference>
<evidence type="ECO:0000313" key="1">
    <source>
        <dbReference type="EMBL" id="KAJ8875103.1"/>
    </source>
</evidence>
<dbReference type="EMBL" id="JARBHB010000009">
    <property type="protein sequence ID" value="KAJ8875103.1"/>
    <property type="molecule type" value="Genomic_DNA"/>
</dbReference>
<organism evidence="1 2">
    <name type="scientific">Dryococelus australis</name>
    <dbReference type="NCBI Taxonomy" id="614101"/>
    <lineage>
        <taxon>Eukaryota</taxon>
        <taxon>Metazoa</taxon>
        <taxon>Ecdysozoa</taxon>
        <taxon>Arthropoda</taxon>
        <taxon>Hexapoda</taxon>
        <taxon>Insecta</taxon>
        <taxon>Pterygota</taxon>
        <taxon>Neoptera</taxon>
        <taxon>Polyneoptera</taxon>
        <taxon>Phasmatodea</taxon>
        <taxon>Verophasmatodea</taxon>
        <taxon>Anareolatae</taxon>
        <taxon>Phasmatidae</taxon>
        <taxon>Eurycanthinae</taxon>
        <taxon>Dryococelus</taxon>
    </lineage>
</organism>
<name>A0ABQ9GSX2_9NEOP</name>
<evidence type="ECO:0008006" key="3">
    <source>
        <dbReference type="Google" id="ProtNLM"/>
    </source>
</evidence>
<proteinExistence type="predicted"/>
<protein>
    <recommendedName>
        <fullName evidence="3">Transposable element P transposase</fullName>
    </recommendedName>
</protein>
<accession>A0ABQ9GSX2</accession>
<keyword evidence="2" id="KW-1185">Reference proteome</keyword>
<comment type="caution">
    <text evidence="1">The sequence shown here is derived from an EMBL/GenBank/DDBJ whole genome shotgun (WGS) entry which is preliminary data.</text>
</comment>
<gene>
    <name evidence="1" type="ORF">PR048_022994</name>
</gene>
<evidence type="ECO:0000313" key="2">
    <source>
        <dbReference type="Proteomes" id="UP001159363"/>
    </source>
</evidence>
<sequence>MYHKFPKQQEFRDNIHEKVMGPHKAVQVVMTRGLFSTWRQSVYYDFDAPMTESRLKQIIISLESSGYSSTVHLLLILMTSRQIHVFADAPYLLKHVQNYFLNKGFDLSAGQKIDTCTIQQLLDKSTLDLSSQNYSTPSRHLQNTTSKSKDCGKTAIQKCWQGTGILRRVEFGGRKLEANIKAVIELMMNMSVAGCKLALPFQNGVLMSYNSLVQLFKDLKSRFDFTYILTATLNQNILEKCFTSIRWIGCTNDHPSPPSFMYRIRSYILSKHSSAFLAVNKNTDLRDDQGFVPNGSEVIEKDSKCIAVTDIDLDDELQKLTDVLENDERFVAHRFRSTCPGLGVTTNISCDVSKKNSCIQNISRGGLMIPNDKSLQTIKRAEKYAEVTDIVLGHCSDFPREVVSYFIKTCTYIRIKEINKNYNRRSATEILEVIQRKLHIVNYESQDQAEHGLSFQITTVKKCAVVHQM</sequence>
<reference evidence="1 2" key="1">
    <citation type="submission" date="2023-02" db="EMBL/GenBank/DDBJ databases">
        <title>LHISI_Scaffold_Assembly.</title>
        <authorList>
            <person name="Stuart O.P."/>
            <person name="Cleave R."/>
            <person name="Magrath M.J.L."/>
            <person name="Mikheyev A.S."/>
        </authorList>
    </citation>
    <scope>NUCLEOTIDE SEQUENCE [LARGE SCALE GENOMIC DNA]</scope>
    <source>
        <strain evidence="1">Daus_M_001</strain>
        <tissue evidence="1">Leg muscle</tissue>
    </source>
</reference>